<evidence type="ECO:0000259" key="1">
    <source>
        <dbReference type="SMART" id="SM00860"/>
    </source>
</evidence>
<dbReference type="Gene3D" id="3.40.1580.10">
    <property type="entry name" value="SMI1/KNR4-like"/>
    <property type="match status" value="1"/>
</dbReference>
<dbReference type="InterPro" id="IPR018958">
    <property type="entry name" value="Knr4/Smi1-like_dom"/>
</dbReference>
<organism evidence="2 3">
    <name type="scientific">Bacillus wiedmannii</name>
    <dbReference type="NCBI Taxonomy" id="1890302"/>
    <lineage>
        <taxon>Bacteria</taxon>
        <taxon>Bacillati</taxon>
        <taxon>Bacillota</taxon>
        <taxon>Bacilli</taxon>
        <taxon>Bacillales</taxon>
        <taxon>Bacillaceae</taxon>
        <taxon>Bacillus</taxon>
        <taxon>Bacillus cereus group</taxon>
    </lineage>
</organism>
<name>A0A1C4EED4_9BACI</name>
<dbReference type="EMBL" id="FMBE01000013">
    <property type="protein sequence ID" value="SCC41963.1"/>
    <property type="molecule type" value="Genomic_DNA"/>
</dbReference>
<reference evidence="3" key="1">
    <citation type="submission" date="2016-08" db="EMBL/GenBank/DDBJ databases">
        <authorList>
            <person name="Loux V."/>
            <person name="Rue O."/>
        </authorList>
    </citation>
    <scope>NUCLEOTIDE SEQUENCE [LARGE SCALE GENOMIC DNA]</scope>
    <source>
        <strain evidence="3">INRA Bc05-F1</strain>
    </source>
</reference>
<protein>
    <recommendedName>
        <fullName evidence="1">Knr4/Smi1-like domain-containing protein</fullName>
    </recommendedName>
</protein>
<dbReference type="InterPro" id="IPR037883">
    <property type="entry name" value="Knr4/Smi1-like_sf"/>
</dbReference>
<dbReference type="AlphaFoldDB" id="A0A1C4EED4"/>
<proteinExistence type="predicted"/>
<dbReference type="Proteomes" id="UP000196052">
    <property type="component" value="Unassembled WGS sequence"/>
</dbReference>
<dbReference type="Pfam" id="PF09346">
    <property type="entry name" value="SMI1_KNR4"/>
    <property type="match status" value="1"/>
</dbReference>
<evidence type="ECO:0000313" key="3">
    <source>
        <dbReference type="Proteomes" id="UP000196052"/>
    </source>
</evidence>
<evidence type="ECO:0000313" key="2">
    <source>
        <dbReference type="EMBL" id="SCC41963.1"/>
    </source>
</evidence>
<accession>A0A1C4EED4</accession>
<dbReference type="SUPFAM" id="SSF160631">
    <property type="entry name" value="SMI1/KNR4-like"/>
    <property type="match status" value="1"/>
</dbReference>
<feature type="domain" description="Knr4/Smi1-like" evidence="1">
    <location>
        <begin position="15"/>
        <end position="62"/>
    </location>
</feature>
<dbReference type="SMART" id="SM00860">
    <property type="entry name" value="SMI1_KNR4"/>
    <property type="match status" value="1"/>
</dbReference>
<gene>
    <name evidence="2" type="ORF">BC05F1_03441</name>
</gene>
<sequence>MINLSNIPDLIEKSAASDIEIQAVENRMNVTLPNVYKELLRCTNGFSIGGGLLIYGTEYIAERNEV</sequence>